<organism evidence="1">
    <name type="scientific">Ovis aries</name>
    <name type="common">Sheep</name>
    <dbReference type="NCBI Taxonomy" id="9940"/>
    <lineage>
        <taxon>Eukaryota</taxon>
        <taxon>Metazoa</taxon>
        <taxon>Chordata</taxon>
        <taxon>Craniata</taxon>
        <taxon>Vertebrata</taxon>
        <taxon>Euteleostomi</taxon>
        <taxon>Mammalia</taxon>
        <taxon>Eutheria</taxon>
        <taxon>Laurasiatheria</taxon>
        <taxon>Artiodactyla</taxon>
        <taxon>Ruminantia</taxon>
        <taxon>Pecora</taxon>
        <taxon>Bovidae</taxon>
        <taxon>Caprinae</taxon>
        <taxon>Ovis</taxon>
    </lineage>
</organism>
<evidence type="ECO:0000313" key="1">
    <source>
        <dbReference type="Ensembl" id="ENSOARP00020029770.2"/>
    </source>
</evidence>
<reference evidence="1" key="1">
    <citation type="submission" date="2020-11" db="EMBL/GenBank/DDBJ databases">
        <authorList>
            <person name="Davenport K.M."/>
            <person name="Bickhart D.M."/>
            <person name="Smith T.P.L."/>
            <person name="Murdoch B.M."/>
            <person name="Rosen B.D."/>
        </authorList>
    </citation>
    <scope>NUCLEOTIDE SEQUENCE [LARGE SCALE GENOMIC DNA]</scope>
    <source>
        <strain evidence="1">OAR_USU_Benz2616</strain>
    </source>
</reference>
<reference evidence="1" key="3">
    <citation type="submission" date="2025-09" db="UniProtKB">
        <authorList>
            <consortium name="Ensembl"/>
        </authorList>
    </citation>
    <scope>IDENTIFICATION</scope>
</reference>
<gene>
    <name evidence="1" type="primary">DBI</name>
</gene>
<proteinExistence type="predicted"/>
<sequence>SGEARRPRLRAWSHPFPALSQVRAILRPLSGQPVGCAAFSVKCVSTAASFSLPPSPLFPAHNTWFSETAPYIAVQAEFDKAAEEVKQLKTKPADEEMLFIYSHYKQATVGDINTERPGMLDFKGKAKWDAWNELKGTSKEDAMKAYVDKVEELKKKYGI</sequence>
<name>A0AC11CFA5_SHEEP</name>
<reference evidence="1" key="2">
    <citation type="submission" date="2025-08" db="UniProtKB">
        <authorList>
            <consortium name="Ensembl"/>
        </authorList>
    </citation>
    <scope>IDENTIFICATION</scope>
</reference>
<accession>A0AC11CFA5</accession>
<protein>
    <submittedName>
        <fullName evidence="1">Uncharacterized protein</fullName>
    </submittedName>
</protein>
<dbReference type="Ensembl" id="ENSOART00020036007.2">
    <property type="protein sequence ID" value="ENSOARP00020029770.2"/>
    <property type="gene ID" value="ENSOARG00020023089.2"/>
</dbReference>